<dbReference type="Pfam" id="PF04276">
    <property type="entry name" value="DUF443"/>
    <property type="match status" value="1"/>
</dbReference>
<accession>A0ABQ1NJ34</accession>
<keyword evidence="1" id="KW-0472">Membrane</keyword>
<sequence length="236" mass="27651">MIKLKLVSTKPIFKNNRYKLLYSGSNYYLIDKDKSWFAYIFFGLNWLIPQEVYTINKDIADDLMVQRTDVKQGVRGYHILMVIMIMIFNIASPYLLNTILLSKNVKYSQLYEMNSSLTIVPTNSYIFLMLLITFVPALIIRVSESFRLRKLMMKCIKYNQFPVIKIKIIPTSMSVVIRYLGAYFLFVLLIILSGYLLIVTEGDWIISLCFMLLSLFFLLTNRLSINADKYKISESR</sequence>
<proteinExistence type="predicted"/>
<dbReference type="InterPro" id="IPR005915">
    <property type="entry name" value="Tandem_5TM"/>
</dbReference>
<evidence type="ECO:0000313" key="2">
    <source>
        <dbReference type="EMBL" id="GGC77832.1"/>
    </source>
</evidence>
<gene>
    <name evidence="2" type="ORF">GCM10011573_04350</name>
</gene>
<dbReference type="NCBIfam" id="TIGR01218">
    <property type="entry name" value="Gpos_tandem_5TM"/>
    <property type="match status" value="1"/>
</dbReference>
<feature type="transmembrane region" description="Helical" evidence="1">
    <location>
        <begin position="36"/>
        <end position="55"/>
    </location>
</feature>
<feature type="transmembrane region" description="Helical" evidence="1">
    <location>
        <begin position="76"/>
        <end position="96"/>
    </location>
</feature>
<keyword evidence="3" id="KW-1185">Reference proteome</keyword>
<feature type="transmembrane region" description="Helical" evidence="1">
    <location>
        <begin position="125"/>
        <end position="143"/>
    </location>
</feature>
<dbReference type="EMBL" id="BMKI01000001">
    <property type="protein sequence ID" value="GGC77832.1"/>
    <property type="molecule type" value="Genomic_DNA"/>
</dbReference>
<feature type="transmembrane region" description="Helical" evidence="1">
    <location>
        <begin position="175"/>
        <end position="198"/>
    </location>
</feature>
<name>A0ABQ1NJ34_9ENTE</name>
<protein>
    <recommendedName>
        <fullName evidence="4">Tandem five-TM protein</fullName>
    </recommendedName>
</protein>
<organism evidence="2 3">
    <name type="scientific">Enterococcus wangshanyuanii</name>
    <dbReference type="NCBI Taxonomy" id="2005703"/>
    <lineage>
        <taxon>Bacteria</taxon>
        <taxon>Bacillati</taxon>
        <taxon>Bacillota</taxon>
        <taxon>Bacilli</taxon>
        <taxon>Lactobacillales</taxon>
        <taxon>Enterococcaceae</taxon>
        <taxon>Enterococcus</taxon>
    </lineage>
</organism>
<evidence type="ECO:0000256" key="1">
    <source>
        <dbReference type="SAM" id="Phobius"/>
    </source>
</evidence>
<keyword evidence="1" id="KW-1133">Transmembrane helix</keyword>
<reference evidence="3" key="1">
    <citation type="journal article" date="2019" name="Int. J. Syst. Evol. Microbiol.">
        <title>The Global Catalogue of Microorganisms (GCM) 10K type strain sequencing project: providing services to taxonomists for standard genome sequencing and annotation.</title>
        <authorList>
            <consortium name="The Broad Institute Genomics Platform"/>
            <consortium name="The Broad Institute Genome Sequencing Center for Infectious Disease"/>
            <person name="Wu L."/>
            <person name="Ma J."/>
        </authorList>
    </citation>
    <scope>NUCLEOTIDE SEQUENCE [LARGE SCALE GENOMIC DNA]</scope>
    <source>
        <strain evidence="3">CGMCC 1.15942</strain>
    </source>
</reference>
<keyword evidence="1" id="KW-0812">Transmembrane</keyword>
<comment type="caution">
    <text evidence="2">The sequence shown here is derived from an EMBL/GenBank/DDBJ whole genome shotgun (WGS) entry which is preliminary data.</text>
</comment>
<dbReference type="RefSeq" id="WP_157894219.1">
    <property type="nucleotide sequence ID" value="NZ_BMKI01000001.1"/>
</dbReference>
<evidence type="ECO:0008006" key="4">
    <source>
        <dbReference type="Google" id="ProtNLM"/>
    </source>
</evidence>
<feature type="transmembrane region" description="Helical" evidence="1">
    <location>
        <begin position="204"/>
        <end position="223"/>
    </location>
</feature>
<dbReference type="Proteomes" id="UP000630615">
    <property type="component" value="Unassembled WGS sequence"/>
</dbReference>
<evidence type="ECO:0000313" key="3">
    <source>
        <dbReference type="Proteomes" id="UP000630615"/>
    </source>
</evidence>